<keyword evidence="1" id="KW-0649">Protein kinase inhibitor</keyword>
<dbReference type="RefSeq" id="WP_344761677.1">
    <property type="nucleotide sequence ID" value="NZ_BAAAZE010000003.1"/>
</dbReference>
<protein>
    <submittedName>
        <fullName evidence="1">YbhB/YbcL family Raf kinase inhibitor-like protein</fullName>
    </submittedName>
</protein>
<dbReference type="PANTHER" id="PTHR30289">
    <property type="entry name" value="UNCHARACTERIZED PROTEIN YBCL-RELATED"/>
    <property type="match status" value="1"/>
</dbReference>
<dbReference type="CDD" id="cd00865">
    <property type="entry name" value="PEBP_bact_arch"/>
    <property type="match status" value="1"/>
</dbReference>
<dbReference type="PANTHER" id="PTHR30289:SF1">
    <property type="entry name" value="PEBP (PHOSPHATIDYLETHANOLAMINE-BINDING PROTEIN) FAMILY PROTEIN"/>
    <property type="match status" value="1"/>
</dbReference>
<sequence>MKLWSNSFKDGGYIPGEFALGTIDPVTHVTLSANRSPHLAWNELPPETRSLVLLCVDPDVPSVPDDVNQEGRTVPPDLPRVDFYHWVMIDIPPGIHSMPAGHFSDGVTSRGKLGPEIADAVFGTARHGVNDYTGWFADDPAMAGDYFGYDGPCPPWNDSEIHRYFFTLYALDIEHLPVDGNFTGAQVLAAMQSHILDEANIVSLYTLNPSLQE</sequence>
<reference evidence="2" key="1">
    <citation type="journal article" date="2019" name="Int. J. Syst. Evol. Microbiol.">
        <title>The Global Catalogue of Microorganisms (GCM) 10K type strain sequencing project: providing services to taxonomists for standard genome sequencing and annotation.</title>
        <authorList>
            <consortium name="The Broad Institute Genomics Platform"/>
            <consortium name="The Broad Institute Genome Sequencing Center for Infectious Disease"/>
            <person name="Wu L."/>
            <person name="Ma J."/>
        </authorList>
    </citation>
    <scope>NUCLEOTIDE SEQUENCE [LARGE SCALE GENOMIC DNA]</scope>
    <source>
        <strain evidence="2">JCM 16673</strain>
    </source>
</reference>
<dbReference type="InterPro" id="IPR036610">
    <property type="entry name" value="PEBP-like_sf"/>
</dbReference>
<evidence type="ECO:0000313" key="2">
    <source>
        <dbReference type="Proteomes" id="UP001501353"/>
    </source>
</evidence>
<dbReference type="Pfam" id="PF01161">
    <property type="entry name" value="PBP"/>
    <property type="match status" value="1"/>
</dbReference>
<dbReference type="EMBL" id="BAAAZE010000003">
    <property type="protein sequence ID" value="GAA4014045.1"/>
    <property type="molecule type" value="Genomic_DNA"/>
</dbReference>
<dbReference type="Gene3D" id="3.90.280.10">
    <property type="entry name" value="PEBP-like"/>
    <property type="match status" value="1"/>
</dbReference>
<dbReference type="InterPro" id="IPR005247">
    <property type="entry name" value="YbhB_YbcL/LppC-like"/>
</dbReference>
<dbReference type="SUPFAM" id="SSF49777">
    <property type="entry name" value="PEBP-like"/>
    <property type="match status" value="1"/>
</dbReference>
<accession>A0ABP7SMW9</accession>
<dbReference type="InterPro" id="IPR008914">
    <property type="entry name" value="PEBP"/>
</dbReference>
<proteinExistence type="predicted"/>
<organism evidence="1 2">
    <name type="scientific">Actimicrobium antarcticum</name>
    <dbReference type="NCBI Taxonomy" id="1051899"/>
    <lineage>
        <taxon>Bacteria</taxon>
        <taxon>Pseudomonadati</taxon>
        <taxon>Pseudomonadota</taxon>
        <taxon>Betaproteobacteria</taxon>
        <taxon>Burkholderiales</taxon>
        <taxon>Oxalobacteraceae</taxon>
        <taxon>Actimicrobium</taxon>
    </lineage>
</organism>
<dbReference type="GO" id="GO:0004860">
    <property type="term" value="F:protein kinase inhibitor activity"/>
    <property type="evidence" value="ECO:0007669"/>
    <property type="project" value="UniProtKB-KW"/>
</dbReference>
<dbReference type="Proteomes" id="UP001501353">
    <property type="component" value="Unassembled WGS sequence"/>
</dbReference>
<keyword evidence="2" id="KW-1185">Reference proteome</keyword>
<evidence type="ECO:0000313" key="1">
    <source>
        <dbReference type="EMBL" id="GAA4014045.1"/>
    </source>
</evidence>
<name>A0ABP7SMW9_9BURK</name>
<comment type="caution">
    <text evidence="1">The sequence shown here is derived from an EMBL/GenBank/DDBJ whole genome shotgun (WGS) entry which is preliminary data.</text>
</comment>
<gene>
    <name evidence="1" type="ORF">GCM10022212_05370</name>
</gene>
<dbReference type="NCBIfam" id="TIGR00481">
    <property type="entry name" value="YbhB/YbcL family Raf kinase inhibitor-like protein"/>
    <property type="match status" value="1"/>
</dbReference>